<evidence type="ECO:0000313" key="7">
    <source>
        <dbReference type="EMBL" id="SPD88427.1"/>
    </source>
</evidence>
<dbReference type="OrthoDB" id="105475at2"/>
<evidence type="ECO:0000313" key="8">
    <source>
        <dbReference type="Proteomes" id="UP000238164"/>
    </source>
</evidence>
<keyword evidence="3" id="KW-0479">Metal-binding</keyword>
<name>A0A2N9JLU9_9ACTN</name>
<dbReference type="EC" id="3.5.4.-" evidence="7"/>
<feature type="domain" description="Adenosine deaminase" evidence="6">
    <location>
        <begin position="8"/>
        <end position="333"/>
    </location>
</feature>
<keyword evidence="8" id="KW-1185">Reference proteome</keyword>
<evidence type="ECO:0000259" key="6">
    <source>
        <dbReference type="Pfam" id="PF00962"/>
    </source>
</evidence>
<evidence type="ECO:0000256" key="1">
    <source>
        <dbReference type="ARBA" id="ARBA00001947"/>
    </source>
</evidence>
<accession>A0A2N9JLU9</accession>
<dbReference type="PROSITE" id="PS00485">
    <property type="entry name" value="A_DEAMINASE"/>
    <property type="match status" value="1"/>
</dbReference>
<keyword evidence="5" id="KW-0862">Zinc</keyword>
<organism evidence="7 8">
    <name type="scientific">Micropruina glycogenica</name>
    <dbReference type="NCBI Taxonomy" id="75385"/>
    <lineage>
        <taxon>Bacteria</taxon>
        <taxon>Bacillati</taxon>
        <taxon>Actinomycetota</taxon>
        <taxon>Actinomycetes</taxon>
        <taxon>Propionibacteriales</taxon>
        <taxon>Nocardioidaceae</taxon>
        <taxon>Micropruina</taxon>
    </lineage>
</organism>
<dbReference type="GO" id="GO:0016814">
    <property type="term" value="F:hydrolase activity, acting on carbon-nitrogen (but not peptide) bonds, in cyclic amidines"/>
    <property type="evidence" value="ECO:0007669"/>
    <property type="project" value="UniProtKB-ARBA"/>
</dbReference>
<dbReference type="SUPFAM" id="SSF51556">
    <property type="entry name" value="Metallo-dependent hydrolases"/>
    <property type="match status" value="1"/>
</dbReference>
<dbReference type="InterPro" id="IPR006650">
    <property type="entry name" value="A/AMP_deam_AS"/>
</dbReference>
<dbReference type="GO" id="GO:0046872">
    <property type="term" value="F:metal ion binding"/>
    <property type="evidence" value="ECO:0007669"/>
    <property type="project" value="UniProtKB-KW"/>
</dbReference>
<dbReference type="NCBIfam" id="TIGR01430">
    <property type="entry name" value="aden_deam"/>
    <property type="match status" value="1"/>
</dbReference>
<dbReference type="GO" id="GO:0009168">
    <property type="term" value="P:purine ribonucleoside monophosphate biosynthetic process"/>
    <property type="evidence" value="ECO:0007669"/>
    <property type="project" value="InterPro"/>
</dbReference>
<keyword evidence="4 7" id="KW-0378">Hydrolase</keyword>
<dbReference type="RefSeq" id="WP_105186941.1">
    <property type="nucleotide sequence ID" value="NZ_BAAAGO010000001.1"/>
</dbReference>
<dbReference type="Proteomes" id="UP000238164">
    <property type="component" value="Chromosome 1"/>
</dbReference>
<dbReference type="Gene3D" id="3.20.20.140">
    <property type="entry name" value="Metal-dependent hydrolases"/>
    <property type="match status" value="1"/>
</dbReference>
<dbReference type="EMBL" id="LT985188">
    <property type="protein sequence ID" value="SPD88427.1"/>
    <property type="molecule type" value="Genomic_DNA"/>
</dbReference>
<proteinExistence type="inferred from homology"/>
<reference evidence="7 8" key="1">
    <citation type="submission" date="2018-02" db="EMBL/GenBank/DDBJ databases">
        <authorList>
            <person name="Cohen D.B."/>
            <person name="Kent A.D."/>
        </authorList>
    </citation>
    <scope>NUCLEOTIDE SEQUENCE [LARGE SCALE GENOMIC DNA]</scope>
    <source>
        <strain evidence="7">1</strain>
    </source>
</reference>
<dbReference type="InterPro" id="IPR001365">
    <property type="entry name" value="A_deaminase_dom"/>
</dbReference>
<evidence type="ECO:0000256" key="3">
    <source>
        <dbReference type="ARBA" id="ARBA00022723"/>
    </source>
</evidence>
<evidence type="ECO:0000256" key="2">
    <source>
        <dbReference type="ARBA" id="ARBA00006676"/>
    </source>
</evidence>
<dbReference type="GO" id="GO:0019239">
    <property type="term" value="F:deaminase activity"/>
    <property type="evidence" value="ECO:0007669"/>
    <property type="project" value="InterPro"/>
</dbReference>
<dbReference type="InterPro" id="IPR032466">
    <property type="entry name" value="Metal_Hydrolase"/>
</dbReference>
<dbReference type="AlphaFoldDB" id="A0A2N9JLU9"/>
<sequence length="336" mass="36321">MRELRSLPKAHLHLHFTGSMSIASLQYLADLAGKPLPDFLIDENGLLVPFNERGWFRFQRLYDMARSVVTSEAAMRFIVAQAARDDAAEGSRRLELQVDPSTYAPFVGGLAPAIEIILDEAARASAETGVQVAIIVAASRVRHPLDARTIARLAARHTGENGVVAFGLSNNERSGTTADWEPAFRIARQAGLPGVPHGGELLGPRHVRQVVEHLQPARLGHGVRAAEDPRLLDDLVAAGVALELCPTSNVHLGVYQHQSDVPLRQLVDAGATVALGADDPLLFLSRLTDQYQLARDELGFSDDELADLARSSISASLASESDKATWLAEVDAWLAE</sequence>
<comment type="similarity">
    <text evidence="2">Belongs to the metallo-dependent hydrolases superfamily. Adenosine and AMP deaminases family.</text>
</comment>
<evidence type="ECO:0000256" key="5">
    <source>
        <dbReference type="ARBA" id="ARBA00022833"/>
    </source>
</evidence>
<comment type="cofactor">
    <cofactor evidence="1">
        <name>Zn(2+)</name>
        <dbReference type="ChEBI" id="CHEBI:29105"/>
    </cofactor>
</comment>
<dbReference type="PANTHER" id="PTHR43114:SF6">
    <property type="entry name" value="ADENINE DEAMINASE"/>
    <property type="match status" value="1"/>
</dbReference>
<dbReference type="Pfam" id="PF00962">
    <property type="entry name" value="A_deaminase"/>
    <property type="match status" value="1"/>
</dbReference>
<gene>
    <name evidence="7" type="ORF">MPLG2_3397</name>
</gene>
<dbReference type="KEGG" id="mgg:MPLG2_3397"/>
<dbReference type="InterPro" id="IPR006330">
    <property type="entry name" value="Ado/ade_deaminase"/>
</dbReference>
<evidence type="ECO:0000256" key="4">
    <source>
        <dbReference type="ARBA" id="ARBA00022801"/>
    </source>
</evidence>
<protein>
    <submittedName>
        <fullName evidence="7">Putative adenosine/adenine deaminase</fullName>
        <ecNumber evidence="7">3.5.4.-</ecNumber>
    </submittedName>
</protein>
<dbReference type="NCBIfam" id="NF006849">
    <property type="entry name" value="PRK09358.1-5"/>
    <property type="match status" value="1"/>
</dbReference>
<dbReference type="PANTHER" id="PTHR43114">
    <property type="entry name" value="ADENINE DEAMINASE"/>
    <property type="match status" value="1"/>
</dbReference>